<dbReference type="EMBL" id="SMLW01000502">
    <property type="protein sequence ID" value="MTI25298.1"/>
    <property type="molecule type" value="Genomic_DNA"/>
</dbReference>
<feature type="transmembrane region" description="Helical" evidence="8">
    <location>
        <begin position="163"/>
        <end position="182"/>
    </location>
</feature>
<evidence type="ECO:0000256" key="5">
    <source>
        <dbReference type="ARBA" id="ARBA00022989"/>
    </source>
</evidence>
<dbReference type="PANTHER" id="PTHR32024">
    <property type="entry name" value="TRK SYSTEM POTASSIUM UPTAKE PROTEIN TRKG-RELATED"/>
    <property type="match status" value="1"/>
</dbReference>
<feature type="transmembrane region" description="Helical" evidence="8">
    <location>
        <begin position="94"/>
        <end position="116"/>
    </location>
</feature>
<gene>
    <name evidence="9" type="ORF">E1163_10125</name>
</gene>
<proteinExistence type="predicted"/>
<evidence type="ECO:0000256" key="1">
    <source>
        <dbReference type="ARBA" id="ARBA00004651"/>
    </source>
</evidence>
<keyword evidence="10" id="KW-1185">Reference proteome</keyword>
<keyword evidence="3" id="KW-1003">Cell membrane</keyword>
<feature type="transmembrane region" description="Helical" evidence="8">
    <location>
        <begin position="446"/>
        <end position="465"/>
    </location>
</feature>
<keyword evidence="4 8" id="KW-0812">Transmembrane</keyword>
<evidence type="ECO:0000256" key="4">
    <source>
        <dbReference type="ARBA" id="ARBA00022692"/>
    </source>
</evidence>
<feature type="transmembrane region" description="Helical" evidence="8">
    <location>
        <begin position="421"/>
        <end position="440"/>
    </location>
</feature>
<feature type="transmembrane region" description="Helical" evidence="8">
    <location>
        <begin position="65"/>
        <end position="88"/>
    </location>
</feature>
<keyword evidence="7 8" id="KW-0472">Membrane</keyword>
<feature type="transmembrane region" description="Helical" evidence="8">
    <location>
        <begin position="543"/>
        <end position="565"/>
    </location>
</feature>
<comment type="caution">
    <text evidence="9">The sequence shown here is derived from an EMBL/GenBank/DDBJ whole genome shotgun (WGS) entry which is preliminary data.</text>
</comment>
<dbReference type="Proteomes" id="UP000798808">
    <property type="component" value="Unassembled WGS sequence"/>
</dbReference>
<organism evidence="9 10">
    <name type="scientific">Fulvivirga kasyanovii</name>
    <dbReference type="NCBI Taxonomy" id="396812"/>
    <lineage>
        <taxon>Bacteria</taxon>
        <taxon>Pseudomonadati</taxon>
        <taxon>Bacteroidota</taxon>
        <taxon>Cytophagia</taxon>
        <taxon>Cytophagales</taxon>
        <taxon>Fulvivirgaceae</taxon>
        <taxon>Fulvivirga</taxon>
    </lineage>
</organism>
<accession>A0ABW9RMF8</accession>
<feature type="transmembrane region" description="Helical" evidence="8">
    <location>
        <begin position="31"/>
        <end position="53"/>
    </location>
</feature>
<dbReference type="Pfam" id="PF02386">
    <property type="entry name" value="TrkH"/>
    <property type="match status" value="1"/>
</dbReference>
<feature type="transmembrane region" description="Helical" evidence="8">
    <location>
        <begin position="367"/>
        <end position="385"/>
    </location>
</feature>
<feature type="transmembrane region" description="Helical" evidence="8">
    <location>
        <begin position="278"/>
        <end position="298"/>
    </location>
</feature>
<dbReference type="InterPro" id="IPR003445">
    <property type="entry name" value="Cat_transpt"/>
</dbReference>
<feature type="transmembrane region" description="Helical" evidence="8">
    <location>
        <begin position="486"/>
        <end position="507"/>
    </location>
</feature>
<evidence type="ECO:0000256" key="7">
    <source>
        <dbReference type="ARBA" id="ARBA00023136"/>
    </source>
</evidence>
<feature type="transmembrane region" description="Helical" evidence="8">
    <location>
        <begin position="246"/>
        <end position="266"/>
    </location>
</feature>
<feature type="transmembrane region" description="Helical" evidence="8">
    <location>
        <begin position="397"/>
        <end position="414"/>
    </location>
</feature>
<name>A0ABW9RMF8_9BACT</name>
<evidence type="ECO:0000256" key="6">
    <source>
        <dbReference type="ARBA" id="ARBA00023065"/>
    </source>
</evidence>
<feature type="transmembrane region" description="Helical" evidence="8">
    <location>
        <begin position="194"/>
        <end position="218"/>
    </location>
</feature>
<evidence type="ECO:0000313" key="10">
    <source>
        <dbReference type="Proteomes" id="UP000798808"/>
    </source>
</evidence>
<feature type="transmembrane region" description="Helical" evidence="8">
    <location>
        <begin position="310"/>
        <end position="334"/>
    </location>
</feature>
<keyword evidence="5 8" id="KW-1133">Transmembrane helix</keyword>
<protein>
    <submittedName>
        <fullName evidence="9">ATPase</fullName>
    </submittedName>
</protein>
<keyword evidence="2" id="KW-0813">Transport</keyword>
<feature type="transmembrane region" description="Helical" evidence="8">
    <location>
        <begin position="128"/>
        <end position="151"/>
    </location>
</feature>
<evidence type="ECO:0000256" key="3">
    <source>
        <dbReference type="ARBA" id="ARBA00022475"/>
    </source>
</evidence>
<reference evidence="9 10" key="1">
    <citation type="submission" date="2019-02" db="EMBL/GenBank/DDBJ databases">
        <authorList>
            <person name="Goldberg S.R."/>
            <person name="Haltli B.A."/>
            <person name="Correa H."/>
            <person name="Russell K.G."/>
        </authorList>
    </citation>
    <scope>NUCLEOTIDE SEQUENCE [LARGE SCALE GENOMIC DNA]</scope>
    <source>
        <strain evidence="9 10">JCM 16186</strain>
    </source>
</reference>
<evidence type="ECO:0000313" key="9">
    <source>
        <dbReference type="EMBL" id="MTI25298.1"/>
    </source>
</evidence>
<comment type="subcellular location">
    <subcellularLocation>
        <location evidence="1">Cell membrane</location>
        <topology evidence="1">Multi-pass membrane protein</topology>
    </subcellularLocation>
</comment>
<dbReference type="PANTHER" id="PTHR32024:SF1">
    <property type="entry name" value="KTR SYSTEM POTASSIUM UPTAKE PROTEIN B"/>
    <property type="match status" value="1"/>
</dbReference>
<sequence>MLGSGLFITSLLAFVSIIIEAGFKLPFHIVIIMHIWYFLCVTAFLFVILVRIIMKLFGRTEKRRILYSEYFLFVVISVLLTMNILIPAGQVSEVTFANVVTDVVFLRFSVILLFIIELSKKSLRFQRLDLNPALLFIGSFLLLILIGTALLMLPRATTEHLSILEALFTSTSAVCVTGLIVVDTATRFTHFGQLIILILIQVGGLGIMTFTTFFGFFFKGASSYQNTLFIKEFINESKISEILNTIIKVVVVTLVIEAIGAVFIYFSVADTFDTSQAVWYAVFHSISAFCNAGFSTMSNGLYEPIVRFQYGMQIIIACLIFFGSIGFPVIFDIYKSLKYYVVNKYLFLIKDKPYAHRGRHLTIHTKMVLATTAILLIVGFFVFYIAEYDNTLSELPWYGKFAGAVFGAVTPRTAGFNTVDMASLSAVVVLIYLFLMWIGASPGSTGGGLKTTTFAVAILNVLSISKQKDRIEIFRREITNESVRKAFSVVLLSLLVIGTSVVLVVLFNPDIPLLSVIFECFSAFSTVGLSLGITGDLSDASKVVIIITMFLGRVGTLTLLAALIASAKTQSYRYPSENVFVT</sequence>
<evidence type="ECO:0000256" key="2">
    <source>
        <dbReference type="ARBA" id="ARBA00022448"/>
    </source>
</evidence>
<evidence type="ECO:0000256" key="8">
    <source>
        <dbReference type="SAM" id="Phobius"/>
    </source>
</evidence>
<keyword evidence="6" id="KW-0406">Ion transport</keyword>